<evidence type="ECO:0000256" key="1">
    <source>
        <dbReference type="SAM" id="SignalP"/>
    </source>
</evidence>
<dbReference type="OrthoDB" id="60981at2"/>
<accession>A0A1W1UDB3</accession>
<evidence type="ECO:0008006" key="4">
    <source>
        <dbReference type="Google" id="ProtNLM"/>
    </source>
</evidence>
<dbReference type="AlphaFoldDB" id="A0A1W1UDB3"/>
<reference evidence="2 3" key="1">
    <citation type="submission" date="2017-04" db="EMBL/GenBank/DDBJ databases">
        <authorList>
            <person name="Afonso C.L."/>
            <person name="Miller P.J."/>
            <person name="Scott M.A."/>
            <person name="Spackman E."/>
            <person name="Goraichik I."/>
            <person name="Dimitrov K.M."/>
            <person name="Suarez D.L."/>
            <person name="Swayne D.E."/>
        </authorList>
    </citation>
    <scope>NUCLEOTIDE SEQUENCE [LARGE SCALE GENOMIC DNA]</scope>
    <source>
        <strain evidence="2 3">KR-140</strain>
    </source>
</reference>
<dbReference type="InterPro" id="IPR008969">
    <property type="entry name" value="CarboxyPept-like_regulatory"/>
</dbReference>
<dbReference type="EMBL" id="FWWU01000003">
    <property type="protein sequence ID" value="SMB79012.1"/>
    <property type="molecule type" value="Genomic_DNA"/>
</dbReference>
<organism evidence="2 3">
    <name type="scientific">Deinococcus hopiensis KR-140</name>
    <dbReference type="NCBI Taxonomy" id="695939"/>
    <lineage>
        <taxon>Bacteria</taxon>
        <taxon>Thermotogati</taxon>
        <taxon>Deinococcota</taxon>
        <taxon>Deinococci</taxon>
        <taxon>Deinococcales</taxon>
        <taxon>Deinococcaceae</taxon>
        <taxon>Deinococcus</taxon>
    </lineage>
</organism>
<proteinExistence type="predicted"/>
<dbReference type="Gene3D" id="2.60.40.1120">
    <property type="entry name" value="Carboxypeptidase-like, regulatory domain"/>
    <property type="match status" value="1"/>
</dbReference>
<keyword evidence="3" id="KW-1185">Reference proteome</keyword>
<feature type="chain" id="PRO_5012529070" description="Carboxypeptidase regulatory-like domain-containing protein" evidence="1">
    <location>
        <begin position="23"/>
        <end position="235"/>
    </location>
</feature>
<feature type="signal peptide" evidence="1">
    <location>
        <begin position="1"/>
        <end position="22"/>
    </location>
</feature>
<dbReference type="SUPFAM" id="SSF49464">
    <property type="entry name" value="Carboxypeptidase regulatory domain-like"/>
    <property type="match status" value="1"/>
</dbReference>
<name>A0A1W1UDB3_9DEIO</name>
<gene>
    <name evidence="2" type="ORF">SAMN00790413_05726</name>
</gene>
<dbReference type="RefSeq" id="WP_084045376.1">
    <property type="nucleotide sequence ID" value="NZ_FWWU01000003.1"/>
</dbReference>
<protein>
    <recommendedName>
        <fullName evidence="4">Carboxypeptidase regulatory-like domain-containing protein</fullName>
    </recommendedName>
</protein>
<evidence type="ECO:0000313" key="2">
    <source>
        <dbReference type="EMBL" id="SMB79012.1"/>
    </source>
</evidence>
<keyword evidence="1" id="KW-0732">Signal</keyword>
<dbReference type="STRING" id="695939.SAMN00790413_05726"/>
<sequence>MHQTPHSALALLALSLTAPALAGPAKSTPWVMTGVVRNAAGQPLEGVEVSAHNTVYYNVNVLARTDRQGRYRLDLPHEIGTWAPYATLKRSWGNQTFIFTVYPDDDSAFAARDGGVRDFVWRVQGNRGNGVLGQKVNVYYGGGDVDEDSCELTFTPVGPLIDGSTGKTFKRKCGPITDVAVGHYRISATHAPGGTPVPLEVKAEGQGAYADVTVGTFRETLYGIRMELSYRTPQK</sequence>
<dbReference type="Proteomes" id="UP000192582">
    <property type="component" value="Unassembled WGS sequence"/>
</dbReference>
<evidence type="ECO:0000313" key="3">
    <source>
        <dbReference type="Proteomes" id="UP000192582"/>
    </source>
</evidence>